<evidence type="ECO:0000256" key="1">
    <source>
        <dbReference type="ARBA" id="ARBA00004123"/>
    </source>
</evidence>
<dbReference type="Pfam" id="PF09346">
    <property type="entry name" value="SMI1_KNR4"/>
    <property type="match status" value="1"/>
</dbReference>
<dbReference type="Gene3D" id="2.60.40.1470">
    <property type="entry name" value="ApaG domain"/>
    <property type="match status" value="1"/>
</dbReference>
<dbReference type="GeneID" id="114499298"/>
<dbReference type="SMART" id="SM00860">
    <property type="entry name" value="SMI1_KNR4"/>
    <property type="match status" value="1"/>
</dbReference>
<dbReference type="FunFam" id="2.60.40.1470:FF:000002">
    <property type="entry name" value="F-box only protein 3"/>
    <property type="match status" value="1"/>
</dbReference>
<dbReference type="RefSeq" id="XP_035885110.1">
    <property type="nucleotide sequence ID" value="XM_036029217.1"/>
</dbReference>
<keyword evidence="4" id="KW-0539">Nucleus</keyword>
<dbReference type="SUPFAM" id="SSF110069">
    <property type="entry name" value="ApaG-like"/>
    <property type="match status" value="1"/>
</dbReference>
<evidence type="ECO:0000256" key="5">
    <source>
        <dbReference type="ARBA" id="ARBA00062099"/>
    </source>
</evidence>
<evidence type="ECO:0000313" key="10">
    <source>
        <dbReference type="RefSeq" id="XP_035885110.1"/>
    </source>
</evidence>
<keyword evidence="3" id="KW-0833">Ubl conjugation pathway</keyword>
<dbReference type="FunCoup" id="A0A7E6E227">
    <property type="interactions" value="1653"/>
</dbReference>
<dbReference type="Gene3D" id="3.40.1580.10">
    <property type="entry name" value="SMI1/KNR4-like"/>
    <property type="match status" value="1"/>
</dbReference>
<dbReference type="InterPro" id="IPR007474">
    <property type="entry name" value="ApaG_domain"/>
</dbReference>
<dbReference type="PANTHER" id="PTHR46550:SF6">
    <property type="entry name" value="F-BOX ONLY PROTEIN 3"/>
    <property type="match status" value="1"/>
</dbReference>
<dbReference type="InParanoid" id="A0A7E6E227"/>
<dbReference type="InterPro" id="IPR037883">
    <property type="entry name" value="Knr4/Smi1-like_sf"/>
</dbReference>
<dbReference type="GO" id="GO:0005737">
    <property type="term" value="C:cytoplasm"/>
    <property type="evidence" value="ECO:0007669"/>
    <property type="project" value="TreeGrafter"/>
</dbReference>
<reference evidence="10" key="1">
    <citation type="submission" date="2025-08" db="UniProtKB">
        <authorList>
            <consortium name="RefSeq"/>
        </authorList>
    </citation>
    <scope>IDENTIFICATION</scope>
    <source>
        <tissue evidence="10">Muscle</tissue>
    </source>
</reference>
<dbReference type="OrthoDB" id="2305498at2759"/>
<feature type="domain" description="ApaG" evidence="8">
    <location>
        <begin position="292"/>
        <end position="422"/>
    </location>
</feature>
<organism evidence="9 10">
    <name type="scientific">Phyllostomus discolor</name>
    <name type="common">pale spear-nosed bat</name>
    <dbReference type="NCBI Taxonomy" id="89673"/>
    <lineage>
        <taxon>Eukaryota</taxon>
        <taxon>Metazoa</taxon>
        <taxon>Chordata</taxon>
        <taxon>Craniata</taxon>
        <taxon>Vertebrata</taxon>
        <taxon>Euteleostomi</taxon>
        <taxon>Mammalia</taxon>
        <taxon>Eutheria</taxon>
        <taxon>Laurasiatheria</taxon>
        <taxon>Chiroptera</taxon>
        <taxon>Yangochiroptera</taxon>
        <taxon>Phyllostomidae</taxon>
        <taxon>Phyllostominae</taxon>
        <taxon>Phyllostomus</taxon>
    </lineage>
</organism>
<dbReference type="GO" id="GO:1990756">
    <property type="term" value="F:ubiquitin-like ligase-substrate adaptor activity"/>
    <property type="evidence" value="ECO:0007669"/>
    <property type="project" value="UniProtKB-ARBA"/>
</dbReference>
<proteinExistence type="predicted"/>
<dbReference type="AlphaFoldDB" id="A0A7E6E227"/>
<evidence type="ECO:0000313" key="9">
    <source>
        <dbReference type="Proteomes" id="UP000504628"/>
    </source>
</evidence>
<sequence>MARPGRFGKPFSGPSAPVCLGPGPTEWSAGIGKRGAAAEKEPGDPLTPSCCYVSRRLSQLSSHDPLWRRHCKKYWLISEEEKAQKNQCWKSLFIDTYSDVGRYIDHYAAIKKAWDDLKKYLEPRCPRMVLSLKEGAREEDLDAVEAQIGCKLPDDYRCSYRIHNGQKLVVPGLLGSMALSNHYRSEDLLDVDTAAGGFQQRQGLKYCLPLTFCIHTGLSQYIAVEAAEGRNKNEVFYQCPDQMAQNPAAIDMFIIGDTFTDWFTSYVHNVVSGGFPIIRDQIFRYVHDPECVATTGDITVSVSTSFLPELSSVHPPHYFFTYRIRIEMSKDALPEKACQLDSRYWRITNAKGDVEEVQGPGVVGEFPIISPGRVYEYTSCTTFSTTSGYMEGYYTFHFLYFKDRIFNVAIPQFHMACPTFRVSIARLEMEEAEDEEEDESSSYECEEMEETEEEKEDDDDDSADMDDSDEEDEEGRPRRLFDVPIRRRRYSRLF</sequence>
<dbReference type="CTD" id="26273"/>
<comment type="subunit">
    <text evidence="5">Part of a SCF (SKP1-cullin-F-box) protein ligase complex SCF(FBXO3) consisting of FBXO3, SKP1, CUL1 and RBX1. Interacts with PML, interaction is direct and takes place either alone or within the SCF complex.</text>
</comment>
<name>A0A7E6E227_9CHIR</name>
<evidence type="ECO:0000256" key="4">
    <source>
        <dbReference type="ARBA" id="ARBA00023242"/>
    </source>
</evidence>
<evidence type="ECO:0000259" key="8">
    <source>
        <dbReference type="PROSITE" id="PS51087"/>
    </source>
</evidence>
<feature type="compositionally biased region" description="Acidic residues" evidence="7">
    <location>
        <begin position="430"/>
        <end position="474"/>
    </location>
</feature>
<dbReference type="Proteomes" id="UP000504628">
    <property type="component" value="Chromosome 6"/>
</dbReference>
<dbReference type="InterPro" id="IPR036767">
    <property type="entry name" value="ApaG_sf"/>
</dbReference>
<evidence type="ECO:0000256" key="3">
    <source>
        <dbReference type="ARBA" id="ARBA00022786"/>
    </source>
</evidence>
<gene>
    <name evidence="10" type="primary">FBXO3</name>
</gene>
<comment type="subcellular location">
    <subcellularLocation>
        <location evidence="1">Nucleus</location>
    </subcellularLocation>
</comment>
<dbReference type="SUPFAM" id="SSF160631">
    <property type="entry name" value="SMI1/KNR4-like"/>
    <property type="match status" value="1"/>
</dbReference>
<keyword evidence="9" id="KW-1185">Reference proteome</keyword>
<dbReference type="InterPro" id="IPR018958">
    <property type="entry name" value="Knr4/Smi1-like_dom"/>
</dbReference>
<dbReference type="InterPro" id="IPR036047">
    <property type="entry name" value="F-box-like_dom_sf"/>
</dbReference>
<dbReference type="NCBIfam" id="NF003967">
    <property type="entry name" value="PRK05461.1"/>
    <property type="match status" value="1"/>
</dbReference>
<evidence type="ECO:0000256" key="7">
    <source>
        <dbReference type="SAM" id="MobiDB-lite"/>
    </source>
</evidence>
<dbReference type="GO" id="GO:0005634">
    <property type="term" value="C:nucleus"/>
    <property type="evidence" value="ECO:0007669"/>
    <property type="project" value="UniProtKB-SubCell"/>
</dbReference>
<comment type="pathway">
    <text evidence="2">Protein modification; protein ubiquitination.</text>
</comment>
<dbReference type="PANTHER" id="PTHR46550">
    <property type="entry name" value="F-BOX ONLY PROTEIN 3"/>
    <property type="match status" value="1"/>
</dbReference>
<dbReference type="InterPro" id="IPR052121">
    <property type="entry name" value="F-box_SCF_Substrate_Recog"/>
</dbReference>
<dbReference type="SUPFAM" id="SSF81383">
    <property type="entry name" value="F-box domain"/>
    <property type="match status" value="1"/>
</dbReference>
<feature type="region of interest" description="Disordered" evidence="7">
    <location>
        <begin position="1"/>
        <end position="24"/>
    </location>
</feature>
<dbReference type="GO" id="GO:0031146">
    <property type="term" value="P:SCF-dependent proteasomal ubiquitin-dependent protein catabolic process"/>
    <property type="evidence" value="ECO:0007669"/>
    <property type="project" value="UniProtKB-ARBA"/>
</dbReference>
<evidence type="ECO:0000256" key="2">
    <source>
        <dbReference type="ARBA" id="ARBA00004906"/>
    </source>
</evidence>
<feature type="region of interest" description="Disordered" evidence="7">
    <location>
        <begin position="430"/>
        <end position="479"/>
    </location>
</feature>
<accession>A0A7E6E227</accession>
<protein>
    <recommendedName>
        <fullName evidence="6">F-box only protein 3</fullName>
    </recommendedName>
</protein>
<dbReference type="Pfam" id="PF04379">
    <property type="entry name" value="DUF525"/>
    <property type="match status" value="1"/>
</dbReference>
<evidence type="ECO:0000256" key="6">
    <source>
        <dbReference type="ARBA" id="ARBA00073840"/>
    </source>
</evidence>
<dbReference type="PROSITE" id="PS51087">
    <property type="entry name" value="APAG"/>
    <property type="match status" value="1"/>
</dbReference>